<dbReference type="Proteomes" id="UP000031546">
    <property type="component" value="Unassembled WGS sequence"/>
</dbReference>
<dbReference type="PANTHER" id="PTHR37507:SF2">
    <property type="entry name" value="SPORULATION PROTEIN YDCC"/>
    <property type="match status" value="1"/>
</dbReference>
<dbReference type="RefSeq" id="WP_040106819.1">
    <property type="nucleotide sequence ID" value="NZ_JABEVU030000001.1"/>
</dbReference>
<evidence type="ECO:0008006" key="7">
    <source>
        <dbReference type="Google" id="ProtNLM"/>
    </source>
</evidence>
<comment type="caution">
    <text evidence="3">The sequence shown here is derived from an EMBL/GenBank/DDBJ whole genome shotgun (WGS) entry which is preliminary data.</text>
</comment>
<reference evidence="4" key="3">
    <citation type="submission" date="2020-04" db="EMBL/GenBank/DDBJ databases">
        <authorList>
            <person name="Tanveer F."/>
            <person name="Xie Y."/>
            <person name="Shinwari Z.K."/>
        </authorList>
    </citation>
    <scope>NUCLEOTIDE SEQUENCE</scope>
    <source>
        <strain evidence="4">MOSEL-ME25</strain>
    </source>
</reference>
<dbReference type="EMBL" id="JXII01000010">
    <property type="protein sequence ID" value="KIH69754.1"/>
    <property type="molecule type" value="Genomic_DNA"/>
</dbReference>
<protein>
    <recommendedName>
        <fullName evidence="7">Outer membrane lipoprotein-sorting protein</fullName>
    </recommendedName>
</protein>
<reference evidence="6" key="2">
    <citation type="submission" date="2020-04" db="EMBL/GenBank/DDBJ databases">
        <title>Genome analysis and biological profiling of marine Cellulosimicrobium funkei MOSEL-ME6.</title>
        <authorList>
            <person name="Tanveer F."/>
            <person name="Xie Y."/>
            <person name="Shinwari Z.K."/>
        </authorList>
    </citation>
    <scope>NUCLEOTIDE SEQUENCE [LARGE SCALE GENOMIC DNA]</scope>
    <source>
        <strain evidence="6">MOSEL-ME25</strain>
    </source>
</reference>
<proteinExistence type="predicted"/>
<evidence type="ECO:0000256" key="1">
    <source>
        <dbReference type="SAM" id="MobiDB-lite"/>
    </source>
</evidence>
<keyword evidence="2" id="KW-0732">Signal</keyword>
<feature type="chain" id="PRO_5038696693" description="Outer membrane lipoprotein-sorting protein" evidence="2">
    <location>
        <begin position="24"/>
        <end position="255"/>
    </location>
</feature>
<keyword evidence="6" id="KW-1185">Reference proteome</keyword>
<name>A0A0C2HDL0_9STAP</name>
<evidence type="ECO:0000313" key="5">
    <source>
        <dbReference type="Proteomes" id="UP000031546"/>
    </source>
</evidence>
<dbReference type="GeneID" id="77846208"/>
<feature type="region of interest" description="Disordered" evidence="1">
    <location>
        <begin position="27"/>
        <end position="56"/>
    </location>
</feature>
<dbReference type="PANTHER" id="PTHR37507">
    <property type="entry name" value="SPORULATION PROTEIN YDCC"/>
    <property type="match status" value="1"/>
</dbReference>
<dbReference type="SUPFAM" id="SSF89392">
    <property type="entry name" value="Prokaryotic lipoproteins and lipoprotein localization factors"/>
    <property type="match status" value="1"/>
</dbReference>
<reference evidence="4 6" key="4">
    <citation type="submission" date="2022-12" db="EMBL/GenBank/DDBJ databases">
        <title>Genome analysis and biological profiling of marine Salinicoccus roseus MOSEL-ME25.</title>
        <authorList>
            <person name="Mirza F.T."/>
            <person name="Xie Y."/>
            <person name="Shinwari Z.K."/>
        </authorList>
    </citation>
    <scope>NUCLEOTIDE SEQUENCE [LARGE SCALE GENOMIC DNA]</scope>
    <source>
        <strain evidence="4 6">MOSEL-ME25</strain>
    </source>
</reference>
<dbReference type="AlphaFoldDB" id="A0A0C2HDL0"/>
<dbReference type="InterPro" id="IPR052944">
    <property type="entry name" value="Sporulation_related"/>
</dbReference>
<sequence>MNYGFIPRIMMGTLLLLMLGACTSDDGTGASMDQEAGDMAEKTASSGNQAEASEDISKEAVLENASEVDQQLENYYLESKVTTYMDGRTDETLTREWFYWKDGELHFRKEVEQADAPIQYIVGNDEHSMLYTEGEDTAVRTANLVKGSSLPSPSEAMKGRLSSYRMSHDSKLAGKEEINGRTGHHLVFTPKEAARESGTTMDLWIDAEHWLTLKEVLDQGETRMVYEVDTLVEGIEPAMDLFRLDLPEGVEVIDQ</sequence>
<dbReference type="InterPro" id="IPR029046">
    <property type="entry name" value="LolA/LolB/LppX"/>
</dbReference>
<evidence type="ECO:0000313" key="3">
    <source>
        <dbReference type="EMBL" id="KIH69754.1"/>
    </source>
</evidence>
<feature type="signal peptide" evidence="2">
    <location>
        <begin position="1"/>
        <end position="23"/>
    </location>
</feature>
<evidence type="ECO:0000256" key="2">
    <source>
        <dbReference type="SAM" id="SignalP"/>
    </source>
</evidence>
<evidence type="ECO:0000313" key="6">
    <source>
        <dbReference type="Proteomes" id="UP000527860"/>
    </source>
</evidence>
<reference evidence="3 5" key="1">
    <citation type="submission" date="2015-01" db="EMBL/GenBank/DDBJ databases">
        <title>Genome sequences of high lactate-tolerant strain Salinicoccus roseus W12 with industrial interest.</title>
        <authorList>
            <person name="Wang H."/>
            <person name="Yu B."/>
        </authorList>
    </citation>
    <scope>NUCLEOTIDE SEQUENCE [LARGE SCALE GENOMIC DNA]</scope>
    <source>
        <strain evidence="3 5">W12</strain>
    </source>
</reference>
<organism evidence="3 5">
    <name type="scientific">Salinicoccus roseus</name>
    <dbReference type="NCBI Taxonomy" id="45670"/>
    <lineage>
        <taxon>Bacteria</taxon>
        <taxon>Bacillati</taxon>
        <taxon>Bacillota</taxon>
        <taxon>Bacilli</taxon>
        <taxon>Bacillales</taxon>
        <taxon>Staphylococcaceae</taxon>
        <taxon>Salinicoccus</taxon>
    </lineage>
</organism>
<dbReference type="Proteomes" id="UP000527860">
    <property type="component" value="Unassembled WGS sequence"/>
</dbReference>
<dbReference type="STRING" id="45670.SN16_11710"/>
<dbReference type="Gene3D" id="2.50.20.10">
    <property type="entry name" value="Lipoprotein localisation LolA/LolB/LppX"/>
    <property type="match status" value="1"/>
</dbReference>
<dbReference type="OrthoDB" id="2389132at2"/>
<dbReference type="EMBL" id="JABEVU030000001">
    <property type="protein sequence ID" value="MDB0579201.1"/>
    <property type="molecule type" value="Genomic_DNA"/>
</dbReference>
<gene>
    <name evidence="4" type="ORF">F7P68_0001440</name>
    <name evidence="3" type="ORF">SN16_11710</name>
</gene>
<evidence type="ECO:0000313" key="4">
    <source>
        <dbReference type="EMBL" id="MDB0579201.1"/>
    </source>
</evidence>
<accession>A0A0C2HDL0</accession>